<evidence type="ECO:0000313" key="2">
    <source>
        <dbReference type="Proteomes" id="UP000823775"/>
    </source>
</evidence>
<name>A0ABS8Y4Z0_DATST</name>
<dbReference type="EMBL" id="JACEIK010019310">
    <property type="protein sequence ID" value="MCE5166107.1"/>
    <property type="molecule type" value="Genomic_DNA"/>
</dbReference>
<proteinExistence type="predicted"/>
<dbReference type="Proteomes" id="UP000823775">
    <property type="component" value="Unassembled WGS sequence"/>
</dbReference>
<keyword evidence="2" id="KW-1185">Reference proteome</keyword>
<protein>
    <recommendedName>
        <fullName evidence="3">Secreted protein</fullName>
    </recommendedName>
</protein>
<sequence>MGLLRLKATFSFFVIGAVEIRDPFCSSHSLGLEVLDEWRLDPINDGASAFSCCSASNDGSCLLDVLLAYLWSDELCFSSLEDTLVTAECEAAARYCFALEGGGRRLPLVGGGLAVGQSGDGATDTQLPG</sequence>
<accession>A0ABS8Y4Z0</accession>
<organism evidence="1 2">
    <name type="scientific">Datura stramonium</name>
    <name type="common">Jimsonweed</name>
    <name type="synonym">Common thornapple</name>
    <dbReference type="NCBI Taxonomy" id="4076"/>
    <lineage>
        <taxon>Eukaryota</taxon>
        <taxon>Viridiplantae</taxon>
        <taxon>Streptophyta</taxon>
        <taxon>Embryophyta</taxon>
        <taxon>Tracheophyta</taxon>
        <taxon>Spermatophyta</taxon>
        <taxon>Magnoliopsida</taxon>
        <taxon>eudicotyledons</taxon>
        <taxon>Gunneridae</taxon>
        <taxon>Pentapetalae</taxon>
        <taxon>asterids</taxon>
        <taxon>lamiids</taxon>
        <taxon>Solanales</taxon>
        <taxon>Solanaceae</taxon>
        <taxon>Solanoideae</taxon>
        <taxon>Datureae</taxon>
        <taxon>Datura</taxon>
    </lineage>
</organism>
<gene>
    <name evidence="1" type="ORF">HAX54_014829</name>
</gene>
<evidence type="ECO:0000313" key="1">
    <source>
        <dbReference type="EMBL" id="MCE5166107.1"/>
    </source>
</evidence>
<evidence type="ECO:0008006" key="3">
    <source>
        <dbReference type="Google" id="ProtNLM"/>
    </source>
</evidence>
<comment type="caution">
    <text evidence="1">The sequence shown here is derived from an EMBL/GenBank/DDBJ whole genome shotgun (WGS) entry which is preliminary data.</text>
</comment>
<reference evidence="1 2" key="1">
    <citation type="journal article" date="2021" name="BMC Genomics">
        <title>Datura genome reveals duplications of psychoactive alkaloid biosynthetic genes and high mutation rate following tissue culture.</title>
        <authorList>
            <person name="Rajewski A."/>
            <person name="Carter-House D."/>
            <person name="Stajich J."/>
            <person name="Litt A."/>
        </authorList>
    </citation>
    <scope>NUCLEOTIDE SEQUENCE [LARGE SCALE GENOMIC DNA]</scope>
    <source>
        <strain evidence="1">AR-01</strain>
    </source>
</reference>